<gene>
    <name evidence="1" type="ORF">DACRYDRAFT_91671</name>
</gene>
<evidence type="ECO:0000313" key="2">
    <source>
        <dbReference type="Proteomes" id="UP000030653"/>
    </source>
</evidence>
<dbReference type="HOGENOM" id="CLU_2469037_0_0_1"/>
<dbReference type="EMBL" id="JH795877">
    <property type="protein sequence ID" value="EJT97377.1"/>
    <property type="molecule type" value="Genomic_DNA"/>
</dbReference>
<dbReference type="RefSeq" id="XP_040624275.1">
    <property type="nucleotide sequence ID" value="XM_040777014.1"/>
</dbReference>
<protein>
    <submittedName>
        <fullName evidence="1">Uncharacterized protein</fullName>
    </submittedName>
</protein>
<reference evidence="1 2" key="1">
    <citation type="journal article" date="2012" name="Science">
        <title>The Paleozoic origin of enzymatic lignin decomposition reconstructed from 31 fungal genomes.</title>
        <authorList>
            <person name="Floudas D."/>
            <person name="Binder M."/>
            <person name="Riley R."/>
            <person name="Barry K."/>
            <person name="Blanchette R.A."/>
            <person name="Henrissat B."/>
            <person name="Martinez A.T."/>
            <person name="Otillar R."/>
            <person name="Spatafora J.W."/>
            <person name="Yadav J.S."/>
            <person name="Aerts A."/>
            <person name="Benoit I."/>
            <person name="Boyd A."/>
            <person name="Carlson A."/>
            <person name="Copeland A."/>
            <person name="Coutinho P.M."/>
            <person name="de Vries R.P."/>
            <person name="Ferreira P."/>
            <person name="Findley K."/>
            <person name="Foster B."/>
            <person name="Gaskell J."/>
            <person name="Glotzer D."/>
            <person name="Gorecki P."/>
            <person name="Heitman J."/>
            <person name="Hesse C."/>
            <person name="Hori C."/>
            <person name="Igarashi K."/>
            <person name="Jurgens J.A."/>
            <person name="Kallen N."/>
            <person name="Kersten P."/>
            <person name="Kohler A."/>
            <person name="Kuees U."/>
            <person name="Kumar T.K.A."/>
            <person name="Kuo A."/>
            <person name="LaButti K."/>
            <person name="Larrondo L.F."/>
            <person name="Lindquist E."/>
            <person name="Ling A."/>
            <person name="Lombard V."/>
            <person name="Lucas S."/>
            <person name="Lundell T."/>
            <person name="Martin R."/>
            <person name="McLaughlin D.J."/>
            <person name="Morgenstern I."/>
            <person name="Morin E."/>
            <person name="Murat C."/>
            <person name="Nagy L.G."/>
            <person name="Nolan M."/>
            <person name="Ohm R.A."/>
            <person name="Patyshakuliyeva A."/>
            <person name="Rokas A."/>
            <person name="Ruiz-Duenas F.J."/>
            <person name="Sabat G."/>
            <person name="Salamov A."/>
            <person name="Samejima M."/>
            <person name="Schmutz J."/>
            <person name="Slot J.C."/>
            <person name="St John F."/>
            <person name="Stenlid J."/>
            <person name="Sun H."/>
            <person name="Sun S."/>
            <person name="Syed K."/>
            <person name="Tsang A."/>
            <person name="Wiebenga A."/>
            <person name="Young D."/>
            <person name="Pisabarro A."/>
            <person name="Eastwood D.C."/>
            <person name="Martin F."/>
            <person name="Cullen D."/>
            <person name="Grigoriev I.V."/>
            <person name="Hibbett D.S."/>
        </authorList>
    </citation>
    <scope>NUCLEOTIDE SEQUENCE [LARGE SCALE GENOMIC DNA]</scope>
    <source>
        <strain evidence="1 2">DJM-731 SS1</strain>
    </source>
</reference>
<sequence length="88" mass="10172">MIDWEDQNYVAEVAKMKSVHADASSGTDVEGMRNWVIRTRTSRKPLAKRFRTEVKVGYEDVEVKAEITLSVYIVLSCLRRRRVGFGQH</sequence>
<dbReference type="GeneID" id="63692076"/>
<accession>M5G0P8</accession>
<evidence type="ECO:0000313" key="1">
    <source>
        <dbReference type="EMBL" id="EJT97377.1"/>
    </source>
</evidence>
<dbReference type="AlphaFoldDB" id="M5G0P8"/>
<name>M5G0P8_DACPD</name>
<organism evidence="1 2">
    <name type="scientific">Dacryopinax primogenitus (strain DJM 731)</name>
    <name type="common">Brown rot fungus</name>
    <dbReference type="NCBI Taxonomy" id="1858805"/>
    <lineage>
        <taxon>Eukaryota</taxon>
        <taxon>Fungi</taxon>
        <taxon>Dikarya</taxon>
        <taxon>Basidiomycota</taxon>
        <taxon>Agaricomycotina</taxon>
        <taxon>Dacrymycetes</taxon>
        <taxon>Dacrymycetales</taxon>
        <taxon>Dacrymycetaceae</taxon>
        <taxon>Dacryopinax</taxon>
    </lineage>
</organism>
<proteinExistence type="predicted"/>
<dbReference type="Proteomes" id="UP000030653">
    <property type="component" value="Unassembled WGS sequence"/>
</dbReference>
<keyword evidence="2" id="KW-1185">Reference proteome</keyword>